<keyword evidence="3" id="KW-1185">Reference proteome</keyword>
<evidence type="ECO:0000313" key="3">
    <source>
        <dbReference type="Proteomes" id="UP000294802"/>
    </source>
</evidence>
<proteinExistence type="predicted"/>
<organism evidence="2 3">
    <name type="scientific">Macrococcus lamae</name>
    <dbReference type="NCBI Taxonomy" id="198484"/>
    <lineage>
        <taxon>Bacteria</taxon>
        <taxon>Bacillati</taxon>
        <taxon>Bacillota</taxon>
        <taxon>Bacilli</taxon>
        <taxon>Bacillales</taxon>
        <taxon>Staphylococcaceae</taxon>
        <taxon>Macrococcus</taxon>
    </lineage>
</organism>
<evidence type="ECO:0000259" key="1">
    <source>
        <dbReference type="Pfam" id="PF18269"/>
    </source>
</evidence>
<dbReference type="Gene3D" id="1.20.1270.330">
    <property type="match status" value="1"/>
</dbReference>
<dbReference type="Pfam" id="PF18269">
    <property type="entry name" value="T3SS_ATPase_C"/>
    <property type="match status" value="1"/>
</dbReference>
<gene>
    <name evidence="2" type="ORF">ERX29_10885</name>
</gene>
<feature type="domain" description="T3SS EscN ATPase C-terminal" evidence="1">
    <location>
        <begin position="12"/>
        <end position="81"/>
    </location>
</feature>
<dbReference type="Proteomes" id="UP000294802">
    <property type="component" value="Unassembled WGS sequence"/>
</dbReference>
<dbReference type="AlphaFoldDB" id="A0A4R6BS15"/>
<evidence type="ECO:0000313" key="2">
    <source>
        <dbReference type="EMBL" id="TDM04801.1"/>
    </source>
</evidence>
<dbReference type="EMBL" id="SCWB01000059">
    <property type="protein sequence ID" value="TDM04801.1"/>
    <property type="molecule type" value="Genomic_DNA"/>
</dbReference>
<comment type="caution">
    <text evidence="2">The sequence shown here is derived from an EMBL/GenBank/DDBJ whole genome shotgun (WGS) entry which is preliminary data.</text>
</comment>
<sequence length="91" mass="10429">ASISRDMTSLITTEQFQQVRRFKQILSRYQRNRDLISVGVYVAGADPQLEDAIARYPRLEVYLQQNIGDSVDYGTAIDQLQLSLETREAYA</sequence>
<name>A0A4R6BS15_9STAP</name>
<accession>A0A4R6BS15</accession>
<reference evidence="2 3" key="1">
    <citation type="submission" date="2019-01" db="EMBL/GenBank/DDBJ databases">
        <title>Draft genome sequences of the type strains of six Macrococcus species.</title>
        <authorList>
            <person name="Mazhar S."/>
            <person name="Altermann E."/>
            <person name="Hill C."/>
            <person name="Mcauliffe O."/>
        </authorList>
    </citation>
    <scope>NUCLEOTIDE SEQUENCE [LARGE SCALE GENOMIC DNA]</scope>
    <source>
        <strain evidence="2 3">CCM4815</strain>
    </source>
</reference>
<feature type="non-terminal residue" evidence="2">
    <location>
        <position position="1"/>
    </location>
</feature>
<protein>
    <submittedName>
        <fullName evidence="2">Flagellum-specific ATP synthase FliI</fullName>
    </submittedName>
</protein>
<dbReference type="InterPro" id="IPR040627">
    <property type="entry name" value="T3SS_ATPase_C"/>
</dbReference>